<gene>
    <name evidence="1" type="ordered locus">AM1_0225</name>
</gene>
<protein>
    <submittedName>
        <fullName evidence="1">Uncharacterized protein</fullName>
    </submittedName>
</protein>
<dbReference type="Proteomes" id="UP000000268">
    <property type="component" value="Chromosome"/>
</dbReference>
<dbReference type="HOGENOM" id="CLU_2875300_0_0_3"/>
<evidence type="ECO:0000313" key="1">
    <source>
        <dbReference type="EMBL" id="ABW25311.1"/>
    </source>
</evidence>
<dbReference type="AlphaFoldDB" id="B0C7Q1"/>
<evidence type="ECO:0000313" key="2">
    <source>
        <dbReference type="Proteomes" id="UP000000268"/>
    </source>
</evidence>
<keyword evidence="2" id="KW-1185">Reference proteome</keyword>
<dbReference type="EMBL" id="CP000828">
    <property type="protein sequence ID" value="ABW25311.1"/>
    <property type="molecule type" value="Genomic_DNA"/>
</dbReference>
<reference evidence="1 2" key="1">
    <citation type="journal article" date="2008" name="Proc. Natl. Acad. Sci. U.S.A.">
        <title>Niche adaptation and genome expansion in the chlorophyll d-producing cyanobacterium Acaryochloris marina.</title>
        <authorList>
            <person name="Swingley W.D."/>
            <person name="Chen M."/>
            <person name="Cheung P.C."/>
            <person name="Conrad A.L."/>
            <person name="Dejesa L.C."/>
            <person name="Hao J."/>
            <person name="Honchak B.M."/>
            <person name="Karbach L.E."/>
            <person name="Kurdoglu A."/>
            <person name="Lahiri S."/>
            <person name="Mastrian S.D."/>
            <person name="Miyashita H."/>
            <person name="Page L."/>
            <person name="Ramakrishna P."/>
            <person name="Satoh S."/>
            <person name="Sattley W.M."/>
            <person name="Shimada Y."/>
            <person name="Taylor H.L."/>
            <person name="Tomo T."/>
            <person name="Tsuchiya T."/>
            <person name="Wang Z.T."/>
            <person name="Raymond J."/>
            <person name="Mimuro M."/>
            <person name="Blankenship R.E."/>
            <person name="Touchman J.W."/>
        </authorList>
    </citation>
    <scope>NUCLEOTIDE SEQUENCE [LARGE SCALE GENOMIC DNA]</scope>
    <source>
        <strain evidence="2">MBIC 11017</strain>
    </source>
</reference>
<sequence>MTTNAQEMFDLSLALEIELSDLTELLASTLETELSDLIESLAAIQRLLSKLNALRPDSLTSDE</sequence>
<accession>B0C7Q1</accession>
<dbReference type="KEGG" id="amr:AM1_0225"/>
<proteinExistence type="predicted"/>
<name>B0C7Q1_ACAM1</name>
<organism evidence="1 2">
    <name type="scientific">Acaryochloris marina (strain MBIC 11017)</name>
    <dbReference type="NCBI Taxonomy" id="329726"/>
    <lineage>
        <taxon>Bacteria</taxon>
        <taxon>Bacillati</taxon>
        <taxon>Cyanobacteriota</taxon>
        <taxon>Cyanophyceae</taxon>
        <taxon>Acaryochloridales</taxon>
        <taxon>Acaryochloridaceae</taxon>
        <taxon>Acaryochloris</taxon>
    </lineage>
</organism>